<evidence type="ECO:0000256" key="19">
    <source>
        <dbReference type="ARBA" id="ARBA00083917"/>
    </source>
</evidence>
<protein>
    <recommendedName>
        <fullName evidence="17">E3 ubiquitin-protein ligase MARCHF6</fullName>
        <ecNumber evidence="4">2.3.2.27</ecNumber>
    </recommendedName>
    <alternativeName>
        <fullName evidence="19">Membrane-associated RING finger protein 6</fullName>
    </alternativeName>
    <alternativeName>
        <fullName evidence="18">Membrane-associated RING-CH protein VI</fullName>
    </alternativeName>
</protein>
<evidence type="ECO:0000256" key="18">
    <source>
        <dbReference type="ARBA" id="ARBA00082010"/>
    </source>
</evidence>
<keyword evidence="13 20" id="KW-1133">Transmembrane helix</keyword>
<evidence type="ECO:0000256" key="4">
    <source>
        <dbReference type="ARBA" id="ARBA00012483"/>
    </source>
</evidence>
<evidence type="ECO:0000256" key="17">
    <source>
        <dbReference type="ARBA" id="ARBA00069012"/>
    </source>
</evidence>
<keyword evidence="14" id="KW-0007">Acetylation</keyword>
<evidence type="ECO:0000256" key="13">
    <source>
        <dbReference type="ARBA" id="ARBA00022989"/>
    </source>
</evidence>
<feature type="transmembrane region" description="Helical" evidence="20">
    <location>
        <begin position="145"/>
        <end position="165"/>
    </location>
</feature>
<keyword evidence="12" id="KW-0832">Ubl conjugation</keyword>
<comment type="pathway">
    <text evidence="3">Protein modification; protein ubiquitination.</text>
</comment>
<reference evidence="22 23" key="1">
    <citation type="submission" date="2023-03" db="EMBL/GenBank/DDBJ databases">
        <title>Genome insight into feeding habits of ladybird beetles.</title>
        <authorList>
            <person name="Li H.-S."/>
            <person name="Huang Y.-H."/>
            <person name="Pang H."/>
        </authorList>
    </citation>
    <scope>NUCLEOTIDE SEQUENCE [LARGE SCALE GENOMIC DNA]</scope>
    <source>
        <strain evidence="22">SYSU_2023b</strain>
        <tissue evidence="22">Whole body</tissue>
    </source>
</reference>
<evidence type="ECO:0000256" key="12">
    <source>
        <dbReference type="ARBA" id="ARBA00022843"/>
    </source>
</evidence>
<dbReference type="Proteomes" id="UP001431783">
    <property type="component" value="Unassembled WGS sequence"/>
</dbReference>
<evidence type="ECO:0000256" key="7">
    <source>
        <dbReference type="ARBA" id="ARBA00022723"/>
    </source>
</evidence>
<organism evidence="22 23">
    <name type="scientific">Henosepilachna vigintioctopunctata</name>
    <dbReference type="NCBI Taxonomy" id="420089"/>
    <lineage>
        <taxon>Eukaryota</taxon>
        <taxon>Metazoa</taxon>
        <taxon>Ecdysozoa</taxon>
        <taxon>Arthropoda</taxon>
        <taxon>Hexapoda</taxon>
        <taxon>Insecta</taxon>
        <taxon>Pterygota</taxon>
        <taxon>Neoptera</taxon>
        <taxon>Endopterygota</taxon>
        <taxon>Coleoptera</taxon>
        <taxon>Polyphaga</taxon>
        <taxon>Cucujiformia</taxon>
        <taxon>Coccinelloidea</taxon>
        <taxon>Coccinellidae</taxon>
        <taxon>Epilachninae</taxon>
        <taxon>Epilachnini</taxon>
        <taxon>Henosepilachna</taxon>
    </lineage>
</organism>
<proteinExistence type="predicted"/>
<evidence type="ECO:0000256" key="16">
    <source>
        <dbReference type="ARBA" id="ARBA00064724"/>
    </source>
</evidence>
<dbReference type="PANTHER" id="PTHR13145">
    <property type="entry name" value="SSM4 PROTEIN"/>
    <property type="match status" value="1"/>
</dbReference>
<keyword evidence="5" id="KW-0808">Transferase</keyword>
<dbReference type="GO" id="GO:0036503">
    <property type="term" value="P:ERAD pathway"/>
    <property type="evidence" value="ECO:0007669"/>
    <property type="project" value="TreeGrafter"/>
</dbReference>
<evidence type="ECO:0000256" key="6">
    <source>
        <dbReference type="ARBA" id="ARBA00022692"/>
    </source>
</evidence>
<keyword evidence="11" id="KW-0862">Zinc</keyword>
<keyword evidence="10" id="KW-0256">Endoplasmic reticulum</keyword>
<dbReference type="Gene3D" id="3.30.40.10">
    <property type="entry name" value="Zinc/RING finger domain, C3HC4 (zinc finger)"/>
    <property type="match status" value="1"/>
</dbReference>
<keyword evidence="6 20" id="KW-0812">Transmembrane</keyword>
<evidence type="ECO:0000256" key="14">
    <source>
        <dbReference type="ARBA" id="ARBA00022990"/>
    </source>
</evidence>
<dbReference type="FunFam" id="3.30.40.10:FF:000096">
    <property type="entry name" value="E3 ubiquitin-protein ligase MARCH6"/>
    <property type="match status" value="1"/>
</dbReference>
<dbReference type="EMBL" id="JARQZJ010000068">
    <property type="protein sequence ID" value="KAK9881268.1"/>
    <property type="molecule type" value="Genomic_DNA"/>
</dbReference>
<dbReference type="InterPro" id="IPR011016">
    <property type="entry name" value="Znf_RING-CH"/>
</dbReference>
<evidence type="ECO:0000256" key="5">
    <source>
        <dbReference type="ARBA" id="ARBA00022679"/>
    </source>
</evidence>
<evidence type="ECO:0000313" key="23">
    <source>
        <dbReference type="Proteomes" id="UP001431783"/>
    </source>
</evidence>
<name>A0AAW1ULA6_9CUCU</name>
<dbReference type="CDD" id="cd16702">
    <property type="entry name" value="RING_CH-C4HC3_MARCH6"/>
    <property type="match status" value="1"/>
</dbReference>
<dbReference type="GO" id="GO:0061630">
    <property type="term" value="F:ubiquitin protein ligase activity"/>
    <property type="evidence" value="ECO:0007669"/>
    <property type="project" value="UniProtKB-EC"/>
</dbReference>
<comment type="catalytic activity">
    <reaction evidence="1">
        <text>S-ubiquitinyl-[E2 ubiquitin-conjugating enzyme]-L-cysteine + [acceptor protein]-L-lysine = [E2 ubiquitin-conjugating enzyme]-L-cysteine + N(6)-ubiquitinyl-[acceptor protein]-L-lysine.</text>
        <dbReference type="EC" id="2.3.2.27"/>
    </reaction>
</comment>
<gene>
    <name evidence="22" type="ORF">WA026_015392</name>
</gene>
<dbReference type="AlphaFoldDB" id="A0AAW1ULA6"/>
<keyword evidence="9" id="KW-0833">Ubl conjugation pathway</keyword>
<dbReference type="SMART" id="SM00744">
    <property type="entry name" value="RINGv"/>
    <property type="match status" value="1"/>
</dbReference>
<feature type="transmembrane region" description="Helical" evidence="20">
    <location>
        <begin position="94"/>
        <end position="113"/>
    </location>
</feature>
<evidence type="ECO:0000256" key="11">
    <source>
        <dbReference type="ARBA" id="ARBA00022833"/>
    </source>
</evidence>
<dbReference type="PANTHER" id="PTHR13145:SF0">
    <property type="entry name" value="E3 UBIQUITIN-PROTEIN LIGASE MARCHF6"/>
    <property type="match status" value="1"/>
</dbReference>
<evidence type="ECO:0000256" key="15">
    <source>
        <dbReference type="ARBA" id="ARBA00023136"/>
    </source>
</evidence>
<evidence type="ECO:0000256" key="3">
    <source>
        <dbReference type="ARBA" id="ARBA00004906"/>
    </source>
</evidence>
<comment type="caution">
    <text evidence="22">The sequence shown here is derived from an EMBL/GenBank/DDBJ whole genome shotgun (WGS) entry which is preliminary data.</text>
</comment>
<evidence type="ECO:0000256" key="1">
    <source>
        <dbReference type="ARBA" id="ARBA00000900"/>
    </source>
</evidence>
<evidence type="ECO:0000313" key="22">
    <source>
        <dbReference type="EMBL" id="KAK9881268.1"/>
    </source>
</evidence>
<dbReference type="SUPFAM" id="SSF57850">
    <property type="entry name" value="RING/U-box"/>
    <property type="match status" value="1"/>
</dbReference>
<evidence type="ECO:0000256" key="10">
    <source>
        <dbReference type="ARBA" id="ARBA00022824"/>
    </source>
</evidence>
<keyword evidence="23" id="KW-1185">Reference proteome</keyword>
<evidence type="ECO:0000259" key="21">
    <source>
        <dbReference type="PROSITE" id="PS51292"/>
    </source>
</evidence>
<dbReference type="PROSITE" id="PS51292">
    <property type="entry name" value="ZF_RING_CH"/>
    <property type="match status" value="1"/>
</dbReference>
<evidence type="ECO:0000256" key="8">
    <source>
        <dbReference type="ARBA" id="ARBA00022771"/>
    </source>
</evidence>
<accession>A0AAW1ULA6</accession>
<dbReference type="Pfam" id="PF12906">
    <property type="entry name" value="RINGv"/>
    <property type="match status" value="1"/>
</dbReference>
<keyword evidence="8" id="KW-0863">Zinc-finger</keyword>
<sequence length="211" mass="24093">MDSELSNSDICRVCRSEGLPEKPLFHPCICTGSIKWIHQECLMQWMKYSHKEYCELCGYRFSFTPIYSPDMPRRLPIKDLVSGLLSSVLTAIRYWFHYTLVAVAWIGIVPLTACRIYRGLFKGTFYAIANLPFDILSSENITSDTFQGCFVVICTLFAFAGLVWLREQILHGGGPEWMQRDDEDVRVRLAPLNNNEAEPLAIVPEQNMAGK</sequence>
<comment type="subcellular location">
    <subcellularLocation>
        <location evidence="2">Endoplasmic reticulum membrane</location>
        <topology evidence="2">Multi-pass membrane protein</topology>
    </subcellularLocation>
</comment>
<keyword evidence="7" id="KW-0479">Metal-binding</keyword>
<dbReference type="EC" id="2.3.2.27" evidence="4"/>
<evidence type="ECO:0000256" key="20">
    <source>
        <dbReference type="SAM" id="Phobius"/>
    </source>
</evidence>
<keyword evidence="15 20" id="KW-0472">Membrane</keyword>
<dbReference type="InterPro" id="IPR013083">
    <property type="entry name" value="Znf_RING/FYVE/PHD"/>
</dbReference>
<evidence type="ECO:0000256" key="9">
    <source>
        <dbReference type="ARBA" id="ARBA00022786"/>
    </source>
</evidence>
<dbReference type="GO" id="GO:0005789">
    <property type="term" value="C:endoplasmic reticulum membrane"/>
    <property type="evidence" value="ECO:0007669"/>
    <property type="project" value="UniProtKB-SubCell"/>
</dbReference>
<evidence type="ECO:0000256" key="2">
    <source>
        <dbReference type="ARBA" id="ARBA00004477"/>
    </source>
</evidence>
<dbReference type="GO" id="GO:0008270">
    <property type="term" value="F:zinc ion binding"/>
    <property type="evidence" value="ECO:0007669"/>
    <property type="project" value="UniProtKB-KW"/>
</dbReference>
<comment type="subunit">
    <text evidence="16">Interacts with DIO2. Interacts with SQLE.</text>
</comment>
<feature type="domain" description="RING-CH-type" evidence="21">
    <location>
        <begin position="3"/>
        <end position="64"/>
    </location>
</feature>